<dbReference type="EMBL" id="JBBWRZ010000012">
    <property type="protein sequence ID" value="KAK8224903.1"/>
    <property type="molecule type" value="Genomic_DNA"/>
</dbReference>
<feature type="compositionally biased region" description="Low complexity" evidence="1">
    <location>
        <begin position="598"/>
        <end position="611"/>
    </location>
</feature>
<feature type="compositionally biased region" description="Basic residues" evidence="1">
    <location>
        <begin position="1166"/>
        <end position="1176"/>
    </location>
</feature>
<feature type="compositionally biased region" description="Low complexity" evidence="1">
    <location>
        <begin position="631"/>
        <end position="646"/>
    </location>
</feature>
<feature type="compositionally biased region" description="Polar residues" evidence="1">
    <location>
        <begin position="812"/>
        <end position="822"/>
    </location>
</feature>
<gene>
    <name evidence="2" type="ORF">HDK90DRAFT_498307</name>
</gene>
<feature type="compositionally biased region" description="Low complexity" evidence="1">
    <location>
        <begin position="1012"/>
        <end position="1021"/>
    </location>
</feature>
<feature type="compositionally biased region" description="Low complexity" evidence="1">
    <location>
        <begin position="664"/>
        <end position="674"/>
    </location>
</feature>
<feature type="compositionally biased region" description="Pro residues" evidence="1">
    <location>
        <begin position="1124"/>
        <end position="1133"/>
    </location>
</feature>
<evidence type="ECO:0000256" key="1">
    <source>
        <dbReference type="SAM" id="MobiDB-lite"/>
    </source>
</evidence>
<feature type="compositionally biased region" description="Basic residues" evidence="1">
    <location>
        <begin position="1061"/>
        <end position="1071"/>
    </location>
</feature>
<dbReference type="Proteomes" id="UP001492380">
    <property type="component" value="Unassembled WGS sequence"/>
</dbReference>
<feature type="compositionally biased region" description="Basic and acidic residues" evidence="1">
    <location>
        <begin position="981"/>
        <end position="992"/>
    </location>
</feature>
<feature type="compositionally biased region" description="Low complexity" evidence="1">
    <location>
        <begin position="858"/>
        <end position="877"/>
    </location>
</feature>
<sequence length="1195" mass="129773">MTTLPGCMSLRSRFTSWIQNFALVSRDTPAQQPEMSFYESSKSESEYERSSESEDERSSSPNPLLDALMTGLERRPESEVPEIPRGSPQIGQPTSPALICKTTVGLCSKEPGEETASNDSFVYDPNVSASPEPWRKTLDTASETSDSGSEVVMDSLDDCWWSVHSDDTEHPRWEGGMPRIRPDWYHPLTIWAIKSINCSERWPSLLDDYDNWAVKALQAIQGARLERIALGTLDEHRESRYWREGDRKAFGIIALCLERGFLGLETAADQPPLREWAVAGRNALQSKGKAPTLIPTMAGRAGVEMTSKELLEAVERYAKDPSSVGRVDSGELSPRTVLPIMDSSAPAATPSELSVVSASMAVSLNAETAAPDPVPAPVASAAGNETTGPGPSVDAALPNPTVSSTELATLGSFSFPDSSAPDPSSVPTLPLSSTNTFTALEPDPVELFQQWQRFFASNVRSEGGNVLLFAESLDIQAVDIAIYGERFAIPQWAKKMQFMHGLPENFAEAKAQLLSKRADQILEDDIEFDSAARQTDIKVPLQPMTWKALVTHFDEKEKEFEKARLKAERKERKETRRAEQQLQEESARGEARQGALDSSASAPASSASQAPLRKGKDALPARSVLKPSPPTATTAAASASSSTSGKSKSKLKLKKAEKTRPGRSKSPAQSSKASQESKKRRLSSVSAEKANGVERPSSSGDGTKDFEPPSTPINKFTMSFKPGPPITSSGNVKPSTMGKTTSIKPAPADNCGDDSNKRQNESEVLQPDPSNAPGETSSMPEFPSTPVRGPEEPVACQGSNDNAANPRPSTGPGKSTTAASTGGQDGKHGPSNAPADKTTSEPPTKSDVPLKSAANVKSVRQPPSTSSSQVQQPTTSRKMIIDPARIDVDPSTLPDYCNACQKGGHAGDSRRCPKSSKAEQERLLEEKEELEERERRQKAKEDEVAARARRKEEARRREERIERERLEQERLEAEAQANLEEETRAEQAKLEAEAQANLEEETRAEQAKLEAEAQANQANAEAETRAELANAEEKTRADRANAEKEVPEKSTAPSTAAETKGKKKKKSKSKKSKPEQSSAHVSDIVPEPTAKTEPASKSKKSKPEKSSAQVPNIAPEPRVKIEPASPPQSPKPPVVSAAAASSTVSAGTKRNIDEVDEEAPVDKEERKRRKKEKRRKAREEKRQSRLLEEGPQAEE</sequence>
<feature type="compositionally biased region" description="Basic and acidic residues" evidence="1">
    <location>
        <begin position="41"/>
        <end position="58"/>
    </location>
</feature>
<feature type="compositionally biased region" description="Basic and acidic residues" evidence="1">
    <location>
        <begin position="566"/>
        <end position="591"/>
    </location>
</feature>
<feature type="compositionally biased region" description="Basic and acidic residues" evidence="1">
    <location>
        <begin position="1000"/>
        <end position="1011"/>
    </location>
</feature>
<reference evidence="2 3" key="1">
    <citation type="submission" date="2024-04" db="EMBL/GenBank/DDBJ databases">
        <title>Phyllosticta paracitricarpa is synonymous to the EU quarantine fungus P. citricarpa based on phylogenomic analyses.</title>
        <authorList>
            <consortium name="Lawrence Berkeley National Laboratory"/>
            <person name="Van Ingen-Buijs V.A."/>
            <person name="Van Westerhoven A.C."/>
            <person name="Haridas S."/>
            <person name="Skiadas P."/>
            <person name="Martin F."/>
            <person name="Groenewald J.Z."/>
            <person name="Crous P.W."/>
            <person name="Seidl M.F."/>
        </authorList>
    </citation>
    <scope>NUCLEOTIDE SEQUENCE [LARGE SCALE GENOMIC DNA]</scope>
    <source>
        <strain evidence="2 3">CBS 123374</strain>
    </source>
</reference>
<proteinExistence type="predicted"/>
<feature type="compositionally biased region" description="Polar residues" evidence="1">
    <location>
        <begin position="726"/>
        <end position="743"/>
    </location>
</feature>
<protein>
    <submittedName>
        <fullName evidence="2">Uncharacterized protein</fullName>
    </submittedName>
</protein>
<feature type="region of interest" description="Disordered" evidence="1">
    <location>
        <begin position="566"/>
        <end position="1195"/>
    </location>
</feature>
<name>A0ABR1YBU2_9PEZI</name>
<feature type="region of interest" description="Disordered" evidence="1">
    <location>
        <begin position="371"/>
        <end position="400"/>
    </location>
</feature>
<feature type="compositionally biased region" description="Basic and acidic residues" evidence="1">
    <location>
        <begin position="905"/>
        <end position="973"/>
    </location>
</feature>
<comment type="caution">
    <text evidence="2">The sequence shown here is derived from an EMBL/GenBank/DDBJ whole genome shotgun (WGS) entry which is preliminary data.</text>
</comment>
<keyword evidence="3" id="KW-1185">Reference proteome</keyword>
<evidence type="ECO:0000313" key="3">
    <source>
        <dbReference type="Proteomes" id="UP001492380"/>
    </source>
</evidence>
<feature type="compositionally biased region" description="Basic and acidic residues" evidence="1">
    <location>
        <begin position="1177"/>
        <end position="1188"/>
    </location>
</feature>
<feature type="region of interest" description="Disordered" evidence="1">
    <location>
        <begin position="26"/>
        <end position="96"/>
    </location>
</feature>
<feature type="compositionally biased region" description="Low complexity" evidence="1">
    <location>
        <begin position="1134"/>
        <end position="1146"/>
    </location>
</feature>
<evidence type="ECO:0000313" key="2">
    <source>
        <dbReference type="EMBL" id="KAK8224903.1"/>
    </source>
</evidence>
<feature type="compositionally biased region" description="Basic and acidic residues" evidence="1">
    <location>
        <begin position="1022"/>
        <end position="1048"/>
    </location>
</feature>
<organism evidence="2 3">
    <name type="scientific">Phyllosticta capitalensis</name>
    <dbReference type="NCBI Taxonomy" id="121624"/>
    <lineage>
        <taxon>Eukaryota</taxon>
        <taxon>Fungi</taxon>
        <taxon>Dikarya</taxon>
        <taxon>Ascomycota</taxon>
        <taxon>Pezizomycotina</taxon>
        <taxon>Dothideomycetes</taxon>
        <taxon>Dothideomycetes incertae sedis</taxon>
        <taxon>Botryosphaeriales</taxon>
        <taxon>Phyllostictaceae</taxon>
        <taxon>Phyllosticta</taxon>
    </lineage>
</organism>
<accession>A0ABR1YBU2</accession>
<feature type="compositionally biased region" description="Low complexity" evidence="1">
    <location>
        <begin position="371"/>
        <end position="382"/>
    </location>
</feature>